<feature type="compositionally biased region" description="Basic and acidic residues" evidence="1">
    <location>
        <begin position="1"/>
        <end position="12"/>
    </location>
</feature>
<evidence type="ECO:0000259" key="2">
    <source>
        <dbReference type="Pfam" id="PF11707"/>
    </source>
</evidence>
<sequence length="1698" mass="190562">MEENQGKRKTDEENLSDSSGEEEFDDETSGSSSSAYDDQASSDDDPQSKADRDDATESEEEEVSNEEMENEESEDEGAKQAEIQERRLLAATEKRKQFGTSGTLSAIKELFKERFEKDLASRGRTYLLSGGSLDELLDQLKLVDFKKKSHALIIFEAIQITIIRVMREKIMDPLDLIEACKSFVTNHIVDVLSLLALSCPIHYRMTSIKLLAALAAVDDIIALQLLSSVDFTRDQLKMLVHHDDPTNPASLRVNFIHFLMSLIIGHSPNVIRKLCNKKSWLPSIFMGMRFDLLSSVSLVLKTLDDNLVMNQSVPKTSKLFAFNSKALLNLEDLYEWNPAAFVEITRNCKVVIEPPDPVEVASVRELVHSLLTHLLTSTKHGIIFNDPSFGTSQLNANETANQFMKETGHPWEDPLKQKLFSSMLSACPDLLKSFYSLVSQMMPIRNQARMCVVWTFLIETIDHVQFNAESFPSVDRAVVVSHRLLLPAFIWENLATSISNNVGQACLLGLRFYLVVLGKIKAISATLEIRHKNSSKSYLNKMSAHLGMGPVTGTHLLEALSNFDVQESHEEIMALCDVIIVLNELIPSALDGVKFSSANIKRLTDVIERTKSTDGLMLLKLFKVQLLLDHQIVKKESVFDLNKVCHTIVSSEDDAVIDFGLGIIRDYMFTSGFFSNDSSELDLWMKCIKNHLQSNFGDKLSAAVLYAEANKFQISNDILRTCSRHSATSRKHFDLKLDDFLKMEEKDFDEADSPCDLPDLKLSPLLSGFICANARMGNVVKSFIIHYAHMVQLEGFTRLLKELMPNGHAVLDYLDSLCAGKVEKINFSPFTNTIFEDVIQCWSTGSTDFLSEVKLSDLDLVAGLVIQVAIRSPNSPETVRWCEKLFGEIETKSKTKDTANQFRAVSLFRCPGLLENFSPVHSTSPHINRIVEFLCRMAADASHPNVKPFTYRLYTELDCAIRTKFSFEQETFEELALESSLQNFPMSRSQSLHLIKEILHLPSKYFVNKRKVTPWLKVLETLLASACSKKLILSEDGLSKIMRILSKSVVRNDGTSSDLPNIVYNYFQKVGANFCGDLLPHATELLTTLCFADEWYETLACYLINQVDPVQFQLPLEIPLERKVLLIAKGPRPIIASLDGEEKRIGKALCSNADYLIHLNQISSLVLDDRICSTLVGIVGNGDVYPSPIVLEIVQFAYTRADRLDDLLSLLNGWMETFLVQDPDLCVNIAESFDSALRNIAHGELPSLDQAVVNHLISYGLSRPCRPMISLLQRYLSADRLSLDPPALFRKLTSHEQFDSVLMGSEESGKCALIELLSTLTEKDRSLIDGKRLPGFLAAYQGTLSQADQLLLKILHLYEKSGVKLTAYKPLLWGSAALSHYSVNKKPSLSRSHPYQTLDSLDPSLVFNTIANYPVNRDTEGIVDDEGSIYDPAFLLPVLCQLAQQEHKIKSRMFFQSGAVGLALASLASTSLNIRRLATLFLQRVHKHHMGQDKIVWSNFIDAVRRGIAELEERESAKKKNKSKNTEEDVPRICSITSTFLARASTVLGDPTAPLYRPLHHFILARPALKLFGVPAFLELLHSTDVKYHERHREWILEVIRDGIREPRDLQLVMNSFTLKIILVFYSSVLATPRTKRLIEQIIGKALSGPDKESGLLLNKYSILPWAMAAHKPQSVIASLPKLSPTAQYRPLVDLAAS</sequence>
<feature type="domain" description="URB1 N-terminal" evidence="2">
    <location>
        <begin position="135"/>
        <end position="435"/>
    </location>
</feature>
<dbReference type="InterPro" id="IPR032436">
    <property type="entry name" value="URB1_C"/>
</dbReference>
<dbReference type="Pfam" id="PF11707">
    <property type="entry name" value="Npa1"/>
    <property type="match status" value="1"/>
</dbReference>
<evidence type="ECO:0000313" key="4">
    <source>
        <dbReference type="EMBL" id="BES92320.1"/>
    </source>
</evidence>
<feature type="compositionally biased region" description="Basic and acidic residues" evidence="1">
    <location>
        <begin position="46"/>
        <end position="55"/>
    </location>
</feature>
<dbReference type="Pfam" id="PF16201">
    <property type="entry name" value="NopRA1"/>
    <property type="match status" value="1"/>
</dbReference>
<evidence type="ECO:0000313" key="5">
    <source>
        <dbReference type="Proteomes" id="UP001307889"/>
    </source>
</evidence>
<dbReference type="InterPro" id="IPR021714">
    <property type="entry name" value="URB1_N"/>
</dbReference>
<proteinExistence type="predicted"/>
<accession>A0ABN7AJ86</accession>
<feature type="region of interest" description="Disordered" evidence="1">
    <location>
        <begin position="1"/>
        <end position="79"/>
    </location>
</feature>
<evidence type="ECO:0000259" key="3">
    <source>
        <dbReference type="Pfam" id="PF16201"/>
    </source>
</evidence>
<feature type="domain" description="URB1 C-terminal" evidence="3">
    <location>
        <begin position="1461"/>
        <end position="1666"/>
    </location>
</feature>
<keyword evidence="5" id="KW-1185">Reference proteome</keyword>
<organism evidence="4 5">
    <name type="scientific">Nesidiocoris tenuis</name>
    <dbReference type="NCBI Taxonomy" id="355587"/>
    <lineage>
        <taxon>Eukaryota</taxon>
        <taxon>Metazoa</taxon>
        <taxon>Ecdysozoa</taxon>
        <taxon>Arthropoda</taxon>
        <taxon>Hexapoda</taxon>
        <taxon>Insecta</taxon>
        <taxon>Pterygota</taxon>
        <taxon>Neoptera</taxon>
        <taxon>Paraneoptera</taxon>
        <taxon>Hemiptera</taxon>
        <taxon>Heteroptera</taxon>
        <taxon>Panheteroptera</taxon>
        <taxon>Cimicomorpha</taxon>
        <taxon>Miridae</taxon>
        <taxon>Dicyphina</taxon>
        <taxon>Nesidiocoris</taxon>
    </lineage>
</organism>
<dbReference type="InterPro" id="IPR039844">
    <property type="entry name" value="URB1"/>
</dbReference>
<feature type="compositionally biased region" description="Low complexity" evidence="1">
    <location>
        <begin position="29"/>
        <end position="39"/>
    </location>
</feature>
<feature type="compositionally biased region" description="Acidic residues" evidence="1">
    <location>
        <begin position="13"/>
        <end position="28"/>
    </location>
</feature>
<dbReference type="EMBL" id="AP028911">
    <property type="protein sequence ID" value="BES92320.1"/>
    <property type="molecule type" value="Genomic_DNA"/>
</dbReference>
<dbReference type="Proteomes" id="UP001307889">
    <property type="component" value="Chromosome 3"/>
</dbReference>
<reference evidence="4 5" key="1">
    <citation type="submission" date="2023-09" db="EMBL/GenBank/DDBJ databases">
        <title>Nesidiocoris tenuis whole genome shotgun sequence.</title>
        <authorList>
            <person name="Shibata T."/>
            <person name="Shimoda M."/>
            <person name="Kobayashi T."/>
            <person name="Uehara T."/>
        </authorList>
    </citation>
    <scope>NUCLEOTIDE SEQUENCE [LARGE SCALE GENOMIC DNA]</scope>
    <source>
        <strain evidence="4 5">Japan</strain>
    </source>
</reference>
<feature type="compositionally biased region" description="Acidic residues" evidence="1">
    <location>
        <begin position="56"/>
        <end position="75"/>
    </location>
</feature>
<dbReference type="PANTHER" id="PTHR13500">
    <property type="entry name" value="NUCLEOLAR PRERIBOSOMAL-ASSOCIATED PROTEIN 1"/>
    <property type="match status" value="1"/>
</dbReference>
<protein>
    <recommendedName>
        <fullName evidence="6">Nucleolar pre-ribosomal-associated protein 1 C-terminal domain-containing protein</fullName>
    </recommendedName>
</protein>
<name>A0ABN7AJ86_9HEMI</name>
<gene>
    <name evidence="4" type="ORF">NTJ_05128</name>
</gene>
<evidence type="ECO:0008006" key="6">
    <source>
        <dbReference type="Google" id="ProtNLM"/>
    </source>
</evidence>
<dbReference type="PANTHER" id="PTHR13500:SF0">
    <property type="entry name" value="NUCLEOLAR PRE-RIBOSOMAL-ASSOCIATED PROTEIN 1"/>
    <property type="match status" value="1"/>
</dbReference>
<evidence type="ECO:0000256" key="1">
    <source>
        <dbReference type="SAM" id="MobiDB-lite"/>
    </source>
</evidence>